<dbReference type="InterPro" id="IPR046947">
    <property type="entry name" value="LytR-like"/>
</dbReference>
<keyword evidence="5" id="KW-1185">Reference proteome</keyword>
<dbReference type="InterPro" id="IPR011006">
    <property type="entry name" value="CheY-like_superfamily"/>
</dbReference>
<feature type="domain" description="HTH LytTR-type" evidence="3">
    <location>
        <begin position="147"/>
        <end position="236"/>
    </location>
</feature>
<dbReference type="Pfam" id="PF04397">
    <property type="entry name" value="LytTR"/>
    <property type="match status" value="1"/>
</dbReference>
<dbReference type="PROSITE" id="PS50110">
    <property type="entry name" value="RESPONSE_REGULATORY"/>
    <property type="match status" value="1"/>
</dbReference>
<dbReference type="InterPro" id="IPR007492">
    <property type="entry name" value="LytTR_DNA-bd_dom"/>
</dbReference>
<dbReference type="PANTHER" id="PTHR37299:SF1">
    <property type="entry name" value="STAGE 0 SPORULATION PROTEIN A HOMOLOG"/>
    <property type="match status" value="1"/>
</dbReference>
<dbReference type="Gene3D" id="3.40.50.2300">
    <property type="match status" value="1"/>
</dbReference>
<protein>
    <submittedName>
        <fullName evidence="4">Response regulator transcription factor</fullName>
    </submittedName>
</protein>
<dbReference type="SUPFAM" id="SSF52172">
    <property type="entry name" value="CheY-like"/>
    <property type="match status" value="1"/>
</dbReference>
<dbReference type="Pfam" id="PF00072">
    <property type="entry name" value="Response_reg"/>
    <property type="match status" value="1"/>
</dbReference>
<evidence type="ECO:0000313" key="4">
    <source>
        <dbReference type="EMBL" id="MBN7817767.1"/>
    </source>
</evidence>
<organism evidence="4 5">
    <name type="scientific">Algoriphagus pacificus</name>
    <dbReference type="NCBI Taxonomy" id="2811234"/>
    <lineage>
        <taxon>Bacteria</taxon>
        <taxon>Pseudomonadati</taxon>
        <taxon>Bacteroidota</taxon>
        <taxon>Cytophagia</taxon>
        <taxon>Cytophagales</taxon>
        <taxon>Cyclobacteriaceae</taxon>
        <taxon>Algoriphagus</taxon>
    </lineage>
</organism>
<dbReference type="InterPro" id="IPR001789">
    <property type="entry name" value="Sig_transdc_resp-reg_receiver"/>
</dbReference>
<keyword evidence="1" id="KW-0597">Phosphoprotein</keyword>
<evidence type="ECO:0000313" key="5">
    <source>
        <dbReference type="Proteomes" id="UP000664480"/>
    </source>
</evidence>
<feature type="domain" description="Response regulatory" evidence="2">
    <location>
        <begin position="5"/>
        <end position="117"/>
    </location>
</feature>
<dbReference type="SMART" id="SM00850">
    <property type="entry name" value="LytTR"/>
    <property type="match status" value="1"/>
</dbReference>
<gene>
    <name evidence="4" type="ORF">J0A69_20155</name>
</gene>
<evidence type="ECO:0000259" key="3">
    <source>
        <dbReference type="PROSITE" id="PS50930"/>
    </source>
</evidence>
<sequence>MKKMKIALIDDESDALQVLKRFIEISPDLELYSMTTDPLEFLEKLESKIPDVLITDIVMDKMNGIHLAEVIEKHKIPVILCSGYQEFCYDGFKVNAVDFIKKPANYSEFLKAIKKIMPLESPQVISTETKRPDYLTINENGSATLTIIKIDDIKYIQQDKNYAEIFTTKRKYLVLSSLTALVEKLPMDTFCRVHRSYVVNTSLIQSVKYDSMIINPDISIPISKNYSADLIQTLKNASLNGSSSDH</sequence>
<dbReference type="SMART" id="SM00448">
    <property type="entry name" value="REC"/>
    <property type="match status" value="1"/>
</dbReference>
<reference evidence="4 5" key="1">
    <citation type="submission" date="2021-03" db="EMBL/GenBank/DDBJ databases">
        <title>novel species isolated from a fishpond in China.</title>
        <authorList>
            <person name="Lu H."/>
            <person name="Cai Z."/>
        </authorList>
    </citation>
    <scope>NUCLEOTIDE SEQUENCE [LARGE SCALE GENOMIC DNA]</scope>
    <source>
        <strain evidence="4 5">YJ13C</strain>
    </source>
</reference>
<feature type="modified residue" description="4-aspartylphosphate" evidence="1">
    <location>
        <position position="56"/>
    </location>
</feature>
<name>A0ABS3CKZ5_9BACT</name>
<accession>A0ABS3CKZ5</accession>
<dbReference type="Gene3D" id="2.40.50.1020">
    <property type="entry name" value="LytTr DNA-binding domain"/>
    <property type="match status" value="1"/>
</dbReference>
<proteinExistence type="predicted"/>
<dbReference type="Proteomes" id="UP000664480">
    <property type="component" value="Unassembled WGS sequence"/>
</dbReference>
<comment type="caution">
    <text evidence="4">The sequence shown here is derived from an EMBL/GenBank/DDBJ whole genome shotgun (WGS) entry which is preliminary data.</text>
</comment>
<evidence type="ECO:0000256" key="1">
    <source>
        <dbReference type="PROSITE-ProRule" id="PRU00169"/>
    </source>
</evidence>
<evidence type="ECO:0000259" key="2">
    <source>
        <dbReference type="PROSITE" id="PS50110"/>
    </source>
</evidence>
<dbReference type="EMBL" id="JAFKCU010000007">
    <property type="protein sequence ID" value="MBN7817767.1"/>
    <property type="molecule type" value="Genomic_DNA"/>
</dbReference>
<dbReference type="PROSITE" id="PS50930">
    <property type="entry name" value="HTH_LYTTR"/>
    <property type="match status" value="1"/>
</dbReference>
<dbReference type="PANTHER" id="PTHR37299">
    <property type="entry name" value="TRANSCRIPTIONAL REGULATOR-RELATED"/>
    <property type="match status" value="1"/>
</dbReference>
<dbReference type="RefSeq" id="WP_206588435.1">
    <property type="nucleotide sequence ID" value="NZ_JAFKCU010000007.1"/>
</dbReference>